<sequence length="334" mass="38772">MKPFHQFNPNTRPDHEFLPGTLELLVEGNACRLRDRRRTPGRIESVSAESGYFRWRILDFEDSGKFWDVQIEDVRKFQFEIGSRKESPAIVTDYERLIKKFQLQLVIDTSGAESDAIDKCLAERTVEIQDWLCTRQRFSELSFETDVQEISIHALAALQDYMKLRGLTEQERLTSEIYVLNPHSGEWIKGMKIVLAEMGLKKFSGSIVRDRNLFLGLGDKRHRRAYLLERLAFVRALFQLLGKSHVRLFRGASVEGPWRVGAPKFFSSWTFSKAVAESFCCFDPDSGTAHSYLFMRTFPVEKLLMTFLETQSMNRQYCEAEAVLMHDDEDGLLW</sequence>
<reference evidence="1 2" key="1">
    <citation type="submission" date="2019-11" db="EMBL/GenBank/DDBJ databases">
        <title>The genome sequence of Methylocystis heyeri.</title>
        <authorList>
            <person name="Oshkin I.Y."/>
            <person name="Miroshnikov K."/>
            <person name="Dedysh S.N."/>
        </authorList>
    </citation>
    <scope>NUCLEOTIDE SEQUENCE [LARGE SCALE GENOMIC DNA]</scope>
    <source>
        <strain evidence="1 2">H2</strain>
    </source>
</reference>
<dbReference type="OrthoDB" id="9429472at2"/>
<dbReference type="Proteomes" id="UP000309061">
    <property type="component" value="Chromosome"/>
</dbReference>
<dbReference type="AlphaFoldDB" id="A0A6B8KJI1"/>
<gene>
    <name evidence="1" type="ORF">H2LOC_019540</name>
</gene>
<name>A0A6B8KJI1_9HYPH</name>
<evidence type="ECO:0000313" key="1">
    <source>
        <dbReference type="EMBL" id="QGM47689.1"/>
    </source>
</evidence>
<organism evidence="1 2">
    <name type="scientific">Methylocystis heyeri</name>
    <dbReference type="NCBI Taxonomy" id="391905"/>
    <lineage>
        <taxon>Bacteria</taxon>
        <taxon>Pseudomonadati</taxon>
        <taxon>Pseudomonadota</taxon>
        <taxon>Alphaproteobacteria</taxon>
        <taxon>Hyphomicrobiales</taxon>
        <taxon>Methylocystaceae</taxon>
        <taxon>Methylocystis</taxon>
    </lineage>
</organism>
<dbReference type="RefSeq" id="WP_136494343.1">
    <property type="nucleotide sequence ID" value="NZ_CP046052.1"/>
</dbReference>
<evidence type="ECO:0000313" key="2">
    <source>
        <dbReference type="Proteomes" id="UP000309061"/>
    </source>
</evidence>
<keyword evidence="2" id="KW-1185">Reference proteome</keyword>
<protein>
    <submittedName>
        <fullName evidence="1">Uncharacterized protein</fullName>
    </submittedName>
</protein>
<proteinExistence type="predicted"/>
<dbReference type="KEGG" id="mhey:H2LOC_019540"/>
<accession>A0A6B8KJI1</accession>
<dbReference type="EMBL" id="CP046052">
    <property type="protein sequence ID" value="QGM47689.1"/>
    <property type="molecule type" value="Genomic_DNA"/>
</dbReference>